<comment type="caution">
    <text evidence="2">The sequence shown here is derived from an EMBL/GenBank/DDBJ whole genome shotgun (WGS) entry which is preliminary data.</text>
</comment>
<sequence>MAQWIRILATLASCAAVRAVRPMLHADHRPSVPSFALLGKGDVGAAAASSLPAAIKPRMETACHDAAKAEAQAFFQAHQQSFAECQQEPVEFLNRCWLHLSILRHADFACKQENAVREGLLVAKLGSSLFPRQHFETCRPAACSMDELKLMVAEDEKVVCGPSRELNTACDLRFL</sequence>
<organism evidence="2 3">
    <name type="scientific">Symbiodinium natans</name>
    <dbReference type="NCBI Taxonomy" id="878477"/>
    <lineage>
        <taxon>Eukaryota</taxon>
        <taxon>Sar</taxon>
        <taxon>Alveolata</taxon>
        <taxon>Dinophyceae</taxon>
        <taxon>Suessiales</taxon>
        <taxon>Symbiodiniaceae</taxon>
        <taxon>Symbiodinium</taxon>
    </lineage>
</organism>
<feature type="chain" id="PRO_5032664441" evidence="1">
    <location>
        <begin position="20"/>
        <end position="175"/>
    </location>
</feature>
<dbReference type="EMBL" id="CAJNDS010002155">
    <property type="protein sequence ID" value="CAE7354211.1"/>
    <property type="molecule type" value="Genomic_DNA"/>
</dbReference>
<keyword evidence="3" id="KW-1185">Reference proteome</keyword>
<reference evidence="2" key="1">
    <citation type="submission" date="2021-02" db="EMBL/GenBank/DDBJ databases">
        <authorList>
            <person name="Dougan E. K."/>
            <person name="Rhodes N."/>
            <person name="Thang M."/>
            <person name="Chan C."/>
        </authorList>
    </citation>
    <scope>NUCLEOTIDE SEQUENCE</scope>
</reference>
<gene>
    <name evidence="2" type="ORF">SNAT2548_LOCUS18766</name>
</gene>
<feature type="signal peptide" evidence="1">
    <location>
        <begin position="1"/>
        <end position="19"/>
    </location>
</feature>
<evidence type="ECO:0000313" key="2">
    <source>
        <dbReference type="EMBL" id="CAE7354211.1"/>
    </source>
</evidence>
<proteinExistence type="predicted"/>
<evidence type="ECO:0000256" key="1">
    <source>
        <dbReference type="SAM" id="SignalP"/>
    </source>
</evidence>
<name>A0A812P8B1_9DINO</name>
<dbReference type="AlphaFoldDB" id="A0A812P8B1"/>
<evidence type="ECO:0000313" key="3">
    <source>
        <dbReference type="Proteomes" id="UP000604046"/>
    </source>
</evidence>
<accession>A0A812P8B1</accession>
<keyword evidence="1" id="KW-0732">Signal</keyword>
<dbReference type="Proteomes" id="UP000604046">
    <property type="component" value="Unassembled WGS sequence"/>
</dbReference>
<protein>
    <submittedName>
        <fullName evidence="2">Uncharacterized protein</fullName>
    </submittedName>
</protein>